<gene>
    <name evidence="4" type="ORF">HMPREF1090_00924</name>
</gene>
<evidence type="ECO:0000259" key="3">
    <source>
        <dbReference type="SMART" id="SM01007"/>
    </source>
</evidence>
<evidence type="ECO:0000313" key="4">
    <source>
        <dbReference type="EMBL" id="ENZ19052.1"/>
    </source>
</evidence>
<evidence type="ECO:0000256" key="2">
    <source>
        <dbReference type="ARBA" id="ARBA00023239"/>
    </source>
</evidence>
<dbReference type="InterPro" id="IPR050197">
    <property type="entry name" value="Aldolase_class_II_sugar_metab"/>
</dbReference>
<dbReference type="InterPro" id="IPR036409">
    <property type="entry name" value="Aldolase_II/adducin_N_sf"/>
</dbReference>
<proteinExistence type="predicted"/>
<dbReference type="HOGENOM" id="CLU_006033_3_2_9"/>
<evidence type="ECO:0000256" key="1">
    <source>
        <dbReference type="ARBA" id="ARBA00022723"/>
    </source>
</evidence>
<accession>A0A0E2HF86</accession>
<keyword evidence="1" id="KW-0479">Metal-binding</keyword>
<dbReference type="GO" id="GO:0016832">
    <property type="term" value="F:aldehyde-lyase activity"/>
    <property type="evidence" value="ECO:0007669"/>
    <property type="project" value="TreeGrafter"/>
</dbReference>
<feature type="domain" description="Class II aldolase/adducin N-terminal" evidence="3">
    <location>
        <begin position="10"/>
        <end position="197"/>
    </location>
</feature>
<comment type="caution">
    <text evidence="4">The sequence shown here is derived from an EMBL/GenBank/DDBJ whole genome shotgun (WGS) entry which is preliminary data.</text>
</comment>
<reference evidence="4 5" key="1">
    <citation type="submission" date="2013-01" db="EMBL/GenBank/DDBJ databases">
        <title>The Genome Sequence of Clostridium clostridioforme 90A8.</title>
        <authorList>
            <consortium name="The Broad Institute Genome Sequencing Platform"/>
            <person name="Earl A."/>
            <person name="Ward D."/>
            <person name="Feldgarden M."/>
            <person name="Gevers D."/>
            <person name="Courvalin P."/>
            <person name="Lambert T."/>
            <person name="Walker B."/>
            <person name="Young S.K."/>
            <person name="Zeng Q."/>
            <person name="Gargeya S."/>
            <person name="Fitzgerald M."/>
            <person name="Haas B."/>
            <person name="Abouelleil A."/>
            <person name="Alvarado L."/>
            <person name="Arachchi H.M."/>
            <person name="Berlin A.M."/>
            <person name="Chapman S.B."/>
            <person name="Dewar J."/>
            <person name="Goldberg J."/>
            <person name="Griggs A."/>
            <person name="Gujja S."/>
            <person name="Hansen M."/>
            <person name="Howarth C."/>
            <person name="Imamovic A."/>
            <person name="Larimer J."/>
            <person name="McCowan C."/>
            <person name="Murphy C."/>
            <person name="Neiman D."/>
            <person name="Pearson M."/>
            <person name="Priest M."/>
            <person name="Roberts A."/>
            <person name="Saif S."/>
            <person name="Shea T."/>
            <person name="Sisk P."/>
            <person name="Sykes S."/>
            <person name="Wortman J."/>
            <person name="Nusbaum C."/>
            <person name="Birren B."/>
        </authorList>
    </citation>
    <scope>NUCLEOTIDE SEQUENCE [LARGE SCALE GENOMIC DNA]</scope>
    <source>
        <strain evidence="4 5">90A8</strain>
    </source>
</reference>
<dbReference type="GO" id="GO:0019323">
    <property type="term" value="P:pentose catabolic process"/>
    <property type="evidence" value="ECO:0007669"/>
    <property type="project" value="TreeGrafter"/>
</dbReference>
<dbReference type="InterPro" id="IPR001303">
    <property type="entry name" value="Aldolase_II/adducin_N"/>
</dbReference>
<dbReference type="RefSeq" id="WP_002583906.1">
    <property type="nucleotide sequence ID" value="NZ_KB850998.1"/>
</dbReference>
<dbReference type="Gene3D" id="3.40.225.10">
    <property type="entry name" value="Class II aldolase/adducin N-terminal domain"/>
    <property type="match status" value="1"/>
</dbReference>
<dbReference type="PANTHER" id="PTHR22789:SF0">
    <property type="entry name" value="3-OXO-TETRONATE 4-PHOSPHATE DECARBOXYLASE-RELATED"/>
    <property type="match status" value="1"/>
</dbReference>
<keyword evidence="2" id="KW-0456">Lyase</keyword>
<dbReference type="GO" id="GO:0005829">
    <property type="term" value="C:cytosol"/>
    <property type="evidence" value="ECO:0007669"/>
    <property type="project" value="TreeGrafter"/>
</dbReference>
<dbReference type="SMART" id="SM01007">
    <property type="entry name" value="Aldolase_II"/>
    <property type="match status" value="1"/>
</dbReference>
<dbReference type="PATRIC" id="fig|999408.3.peg.984"/>
<dbReference type="PANTHER" id="PTHR22789">
    <property type="entry name" value="FUCULOSE PHOSPHATE ALDOLASE"/>
    <property type="match status" value="1"/>
</dbReference>
<organism evidence="4 5">
    <name type="scientific">[Clostridium] clostridioforme 90A8</name>
    <dbReference type="NCBI Taxonomy" id="999408"/>
    <lineage>
        <taxon>Bacteria</taxon>
        <taxon>Bacillati</taxon>
        <taxon>Bacillota</taxon>
        <taxon>Clostridia</taxon>
        <taxon>Lachnospirales</taxon>
        <taxon>Lachnospiraceae</taxon>
        <taxon>Enterocloster</taxon>
    </lineage>
</organism>
<evidence type="ECO:0000313" key="5">
    <source>
        <dbReference type="Proteomes" id="UP000013085"/>
    </source>
</evidence>
<dbReference type="Pfam" id="PF00596">
    <property type="entry name" value="Aldolase_II"/>
    <property type="match status" value="1"/>
</dbReference>
<dbReference type="GO" id="GO:0046872">
    <property type="term" value="F:metal ion binding"/>
    <property type="evidence" value="ECO:0007669"/>
    <property type="project" value="UniProtKB-KW"/>
</dbReference>
<protein>
    <recommendedName>
        <fullName evidence="3">Class II aldolase/adducin N-terminal domain-containing protein</fullName>
    </recommendedName>
</protein>
<name>A0A0E2HF86_9FIRM</name>
<dbReference type="GeneID" id="57964701"/>
<dbReference type="Proteomes" id="UP000013085">
    <property type="component" value="Unassembled WGS sequence"/>
</dbReference>
<dbReference type="EMBL" id="AGYR01000006">
    <property type="protein sequence ID" value="ENZ19052.1"/>
    <property type="molecule type" value="Genomic_DNA"/>
</dbReference>
<dbReference type="SUPFAM" id="SSF53639">
    <property type="entry name" value="AraD/HMP-PK domain-like"/>
    <property type="match status" value="1"/>
</dbReference>
<sequence length="221" mass="23570">MDMDKKDMLERVAKAARRAYMKGFAAGSGGNVSIRIQGQVYISPSGGCLGDLTAEDMIMLEADGFVPSAGGPDYGGRRPSKEAGMHLACYGSRPDILCLFHLHSPYSIAVACRRQEDRGPAMGMPAYTPGYAMRVGRIPVVPYYRPGSRELAEAVSGVICRRDSLLLANHGMVAAGKSPEAVLAVAEEIEENAHLAILLGDQGIPLDEEQTEALFQTGGKV</sequence>
<dbReference type="AlphaFoldDB" id="A0A0E2HF86"/>